<dbReference type="GO" id="GO:0031207">
    <property type="term" value="C:Sec62/Sec63 complex"/>
    <property type="evidence" value="ECO:0007669"/>
    <property type="project" value="TreeGrafter"/>
</dbReference>
<keyword evidence="1" id="KW-0812">Transmembrane</keyword>
<dbReference type="GO" id="GO:0006620">
    <property type="term" value="P:post-translational protein targeting to endoplasmic reticulum membrane"/>
    <property type="evidence" value="ECO:0007669"/>
    <property type="project" value="TreeGrafter"/>
</dbReference>
<reference evidence="2" key="1">
    <citation type="submission" date="2020-11" db="EMBL/GenBank/DDBJ databases">
        <authorList>
            <person name="Tran Van P."/>
        </authorList>
    </citation>
    <scope>NUCLEOTIDE SEQUENCE</scope>
</reference>
<dbReference type="GO" id="GO:0006614">
    <property type="term" value="P:SRP-dependent cotranslational protein targeting to membrane"/>
    <property type="evidence" value="ECO:0007669"/>
    <property type="project" value="TreeGrafter"/>
</dbReference>
<dbReference type="Proteomes" id="UP000759131">
    <property type="component" value="Unassembled WGS sequence"/>
</dbReference>
<dbReference type="EMBL" id="OC870822">
    <property type="protein sequence ID" value="CAD7635201.1"/>
    <property type="molecule type" value="Genomic_DNA"/>
</dbReference>
<evidence type="ECO:0000313" key="2">
    <source>
        <dbReference type="EMBL" id="CAD7635201.1"/>
    </source>
</evidence>
<evidence type="ECO:0000313" key="3">
    <source>
        <dbReference type="Proteomes" id="UP000759131"/>
    </source>
</evidence>
<organism evidence="2">
    <name type="scientific">Medioppia subpectinata</name>
    <dbReference type="NCBI Taxonomy" id="1979941"/>
    <lineage>
        <taxon>Eukaryota</taxon>
        <taxon>Metazoa</taxon>
        <taxon>Ecdysozoa</taxon>
        <taxon>Arthropoda</taxon>
        <taxon>Chelicerata</taxon>
        <taxon>Arachnida</taxon>
        <taxon>Acari</taxon>
        <taxon>Acariformes</taxon>
        <taxon>Sarcoptiformes</taxon>
        <taxon>Oribatida</taxon>
        <taxon>Brachypylina</taxon>
        <taxon>Oppioidea</taxon>
        <taxon>Oppiidae</taxon>
        <taxon>Medioppia</taxon>
    </lineage>
</organism>
<dbReference type="GO" id="GO:0008320">
    <property type="term" value="F:protein transmembrane transporter activity"/>
    <property type="evidence" value="ECO:0007669"/>
    <property type="project" value="TreeGrafter"/>
</dbReference>
<gene>
    <name evidence="2" type="ORF">OSB1V03_LOCUS15592</name>
</gene>
<feature type="non-terminal residue" evidence="2">
    <location>
        <position position="122"/>
    </location>
</feature>
<feature type="transmembrane region" description="Helical" evidence="1">
    <location>
        <begin position="83"/>
        <end position="103"/>
    </location>
</feature>
<keyword evidence="1" id="KW-0472">Membrane</keyword>
<keyword evidence="1" id="KW-1133">Transmembrane helix</keyword>
<proteinExistence type="predicted"/>
<dbReference type="AlphaFoldDB" id="A0A7R9L4Y9"/>
<feature type="transmembrane region" description="Helical" evidence="1">
    <location>
        <begin position="20"/>
        <end position="42"/>
    </location>
</feature>
<evidence type="ECO:0000256" key="1">
    <source>
        <dbReference type="SAM" id="Phobius"/>
    </source>
</evidence>
<accession>A0A7R9L4Y9</accession>
<keyword evidence="3" id="KW-1185">Reference proteome</keyword>
<sequence length="122" mass="14610">MSMLLSSMAGSKFQYDESGGTFFYFLLSFLALVVIPCTYYFWPKDRKKEDNKRDRKQCHCEQCAQKEHYLRNREPLRKVKRRVIKFLLILGWIALFACAYKVAHLTNDYINWDPFEILQIDP</sequence>
<dbReference type="EMBL" id="CAJPIZ010016247">
    <property type="protein sequence ID" value="CAG2115631.1"/>
    <property type="molecule type" value="Genomic_DNA"/>
</dbReference>
<dbReference type="OrthoDB" id="1734229at2759"/>
<dbReference type="PANTHER" id="PTHR24075:SF0">
    <property type="entry name" value="TRANSLOCATION PROTEIN SEC63 HOMOLOG"/>
    <property type="match status" value="1"/>
</dbReference>
<dbReference type="GO" id="GO:0003723">
    <property type="term" value="F:RNA binding"/>
    <property type="evidence" value="ECO:0007669"/>
    <property type="project" value="TreeGrafter"/>
</dbReference>
<protein>
    <submittedName>
        <fullName evidence="2">Uncharacterized protein</fullName>
    </submittedName>
</protein>
<name>A0A7R9L4Y9_9ACAR</name>
<dbReference type="PANTHER" id="PTHR24075">
    <property type="entry name" value="SEC63 DOMAIN-CONTAINING"/>
    <property type="match status" value="1"/>
</dbReference>